<feature type="compositionally biased region" description="Acidic residues" evidence="1">
    <location>
        <begin position="1"/>
        <end position="13"/>
    </location>
</feature>
<dbReference type="AlphaFoldDB" id="A0A6A4SZH6"/>
<feature type="compositionally biased region" description="Acidic residues" evidence="1">
    <location>
        <begin position="27"/>
        <end position="39"/>
    </location>
</feature>
<evidence type="ECO:0000313" key="3">
    <source>
        <dbReference type="Proteomes" id="UP000438429"/>
    </source>
</evidence>
<name>A0A6A4SZH6_SCOMX</name>
<evidence type="ECO:0000313" key="2">
    <source>
        <dbReference type="EMBL" id="KAF0039243.1"/>
    </source>
</evidence>
<protein>
    <submittedName>
        <fullName evidence="2">Uncharacterized protein</fullName>
    </submittedName>
</protein>
<dbReference type="Proteomes" id="UP000438429">
    <property type="component" value="Unassembled WGS sequence"/>
</dbReference>
<reference evidence="2 3" key="1">
    <citation type="submission" date="2019-06" db="EMBL/GenBank/DDBJ databases">
        <title>Draft genomes of female and male turbot (Scophthalmus maximus).</title>
        <authorList>
            <person name="Xu H."/>
            <person name="Xu X.-W."/>
            <person name="Shao C."/>
            <person name="Chen S."/>
        </authorList>
    </citation>
    <scope>NUCLEOTIDE SEQUENCE [LARGE SCALE GENOMIC DNA]</scope>
    <source>
        <strain evidence="2">Ysfricsl-2016a</strain>
        <tissue evidence="2">Blood</tissue>
    </source>
</reference>
<gene>
    <name evidence="2" type="ORF">F2P81_007478</name>
</gene>
<evidence type="ECO:0000256" key="1">
    <source>
        <dbReference type="SAM" id="MobiDB-lite"/>
    </source>
</evidence>
<proteinExistence type="predicted"/>
<sequence>MTHDDTDDDPDITESDKSDNDNIGEVGTEDVADVTDGFDSEQKKEKVHSDSYGTVILDNSQAKLRRTKSVVVYCNGRQKQSDEIKIPPLTRIDSVFVSKA</sequence>
<comment type="caution">
    <text evidence="2">The sequence shown here is derived from an EMBL/GenBank/DDBJ whole genome shotgun (WGS) entry which is preliminary data.</text>
</comment>
<organism evidence="2 3">
    <name type="scientific">Scophthalmus maximus</name>
    <name type="common">Turbot</name>
    <name type="synonym">Psetta maxima</name>
    <dbReference type="NCBI Taxonomy" id="52904"/>
    <lineage>
        <taxon>Eukaryota</taxon>
        <taxon>Metazoa</taxon>
        <taxon>Chordata</taxon>
        <taxon>Craniata</taxon>
        <taxon>Vertebrata</taxon>
        <taxon>Euteleostomi</taxon>
        <taxon>Actinopterygii</taxon>
        <taxon>Neopterygii</taxon>
        <taxon>Teleostei</taxon>
        <taxon>Neoteleostei</taxon>
        <taxon>Acanthomorphata</taxon>
        <taxon>Carangaria</taxon>
        <taxon>Pleuronectiformes</taxon>
        <taxon>Pleuronectoidei</taxon>
        <taxon>Scophthalmidae</taxon>
        <taxon>Scophthalmus</taxon>
    </lineage>
</organism>
<feature type="region of interest" description="Disordered" evidence="1">
    <location>
        <begin position="1"/>
        <end position="49"/>
    </location>
</feature>
<dbReference type="EMBL" id="VEVO01000007">
    <property type="protein sequence ID" value="KAF0039243.1"/>
    <property type="molecule type" value="Genomic_DNA"/>
</dbReference>
<accession>A0A6A4SZH6</accession>
<feature type="compositionally biased region" description="Basic and acidic residues" evidence="1">
    <location>
        <begin position="40"/>
        <end position="49"/>
    </location>
</feature>